<dbReference type="Proteomes" id="UP000245383">
    <property type="component" value="Unassembled WGS sequence"/>
</dbReference>
<comment type="caution">
    <text evidence="3">The sequence shown here is derived from an EMBL/GenBank/DDBJ whole genome shotgun (WGS) entry which is preliminary data.</text>
</comment>
<evidence type="ECO:0000313" key="4">
    <source>
        <dbReference type="Proteomes" id="UP000245383"/>
    </source>
</evidence>
<evidence type="ECO:0000313" key="3">
    <source>
        <dbReference type="EMBL" id="PVU85328.1"/>
    </source>
</evidence>
<feature type="domain" description="CCHC-type" evidence="2">
    <location>
        <begin position="206"/>
        <end position="220"/>
    </location>
</feature>
<dbReference type="GO" id="GO:0003676">
    <property type="term" value="F:nucleic acid binding"/>
    <property type="evidence" value="ECO:0007669"/>
    <property type="project" value="InterPro"/>
</dbReference>
<proteinExistence type="predicted"/>
<feature type="non-terminal residue" evidence="3">
    <location>
        <position position="222"/>
    </location>
</feature>
<name>A0A2T9XZ19_9FUNG</name>
<evidence type="ECO:0000256" key="1">
    <source>
        <dbReference type="PROSITE-ProRule" id="PRU00047"/>
    </source>
</evidence>
<dbReference type="PROSITE" id="PS50158">
    <property type="entry name" value="ZF_CCHC"/>
    <property type="match status" value="1"/>
</dbReference>
<keyword evidence="1" id="KW-0863">Zinc-finger</keyword>
<dbReference type="GO" id="GO:0008270">
    <property type="term" value="F:zinc ion binding"/>
    <property type="evidence" value="ECO:0007669"/>
    <property type="project" value="UniProtKB-KW"/>
</dbReference>
<gene>
    <name evidence="3" type="ORF">BB561_006955</name>
</gene>
<dbReference type="Gene3D" id="4.10.60.10">
    <property type="entry name" value="Zinc finger, CCHC-type"/>
    <property type="match status" value="1"/>
</dbReference>
<reference evidence="3 4" key="1">
    <citation type="journal article" date="2018" name="MBio">
        <title>Comparative Genomics Reveals the Core Gene Toolbox for the Fungus-Insect Symbiosis.</title>
        <authorList>
            <person name="Wang Y."/>
            <person name="Stata M."/>
            <person name="Wang W."/>
            <person name="Stajich J.E."/>
            <person name="White M.M."/>
            <person name="Moncalvo J.M."/>
        </authorList>
    </citation>
    <scope>NUCLEOTIDE SEQUENCE [LARGE SCALE GENOMIC DNA]</scope>
    <source>
        <strain evidence="3 4">SWE-8-4</strain>
    </source>
</reference>
<accession>A0A2T9XZ19</accession>
<keyword evidence="1" id="KW-0479">Metal-binding</keyword>
<dbReference type="STRING" id="133385.A0A2T9XZ19"/>
<dbReference type="OrthoDB" id="3863715at2759"/>
<dbReference type="InterPro" id="IPR001878">
    <property type="entry name" value="Znf_CCHC"/>
</dbReference>
<keyword evidence="4" id="KW-1185">Reference proteome</keyword>
<keyword evidence="1" id="KW-0862">Zinc</keyword>
<sequence length="222" mass="26228">MAITVGPEKIPGPKTQNSGLILPAPQVFSGNWDDNAHRWIERFQRHVQSLKTKLNDDELMDYAQSFYKGRATIWHQSAAVLYESWDLYVSAFLVEFNPEKLRVFAKSKLNEVNLYKRDLLQSYAVITKVFRVLNVEDIDSRVNFLFKKLRKDHRELMIQLGIMTVHQIMDFLHSRQEKDKLYSRAVVENRVDRRDKGNKFDKQIQCYNCRNLGHMTKNCPYQ</sequence>
<dbReference type="EMBL" id="MBFR01000876">
    <property type="protein sequence ID" value="PVU85328.1"/>
    <property type="molecule type" value="Genomic_DNA"/>
</dbReference>
<dbReference type="InterPro" id="IPR036875">
    <property type="entry name" value="Znf_CCHC_sf"/>
</dbReference>
<evidence type="ECO:0000259" key="2">
    <source>
        <dbReference type="PROSITE" id="PS50158"/>
    </source>
</evidence>
<protein>
    <recommendedName>
        <fullName evidence="2">CCHC-type domain-containing protein</fullName>
    </recommendedName>
</protein>
<dbReference type="SUPFAM" id="SSF57756">
    <property type="entry name" value="Retrovirus zinc finger-like domains"/>
    <property type="match status" value="1"/>
</dbReference>
<dbReference type="Pfam" id="PF00098">
    <property type="entry name" value="zf-CCHC"/>
    <property type="match status" value="1"/>
</dbReference>
<organism evidence="3 4">
    <name type="scientific">Smittium simulii</name>
    <dbReference type="NCBI Taxonomy" id="133385"/>
    <lineage>
        <taxon>Eukaryota</taxon>
        <taxon>Fungi</taxon>
        <taxon>Fungi incertae sedis</taxon>
        <taxon>Zoopagomycota</taxon>
        <taxon>Kickxellomycotina</taxon>
        <taxon>Harpellomycetes</taxon>
        <taxon>Harpellales</taxon>
        <taxon>Legeriomycetaceae</taxon>
        <taxon>Smittium</taxon>
    </lineage>
</organism>
<dbReference type="AlphaFoldDB" id="A0A2T9XZ19"/>